<comment type="caution">
    <text evidence="2">The sequence shown here is derived from an EMBL/GenBank/DDBJ whole genome shotgun (WGS) entry which is preliminary data.</text>
</comment>
<evidence type="ECO:0000256" key="1">
    <source>
        <dbReference type="SAM" id="MobiDB-lite"/>
    </source>
</evidence>
<dbReference type="EMBL" id="PPHD01014042">
    <property type="protein sequence ID" value="POI29798.1"/>
    <property type="molecule type" value="Genomic_DNA"/>
</dbReference>
<protein>
    <submittedName>
        <fullName evidence="2">Uncharacterized protein</fullName>
    </submittedName>
</protein>
<proteinExistence type="predicted"/>
<sequence>MHETGPEHPAPSLKQQSRVALVKSHCLDKSQEKVELLVSPRSKRLRRWEG</sequence>
<dbReference type="Proteomes" id="UP000237246">
    <property type="component" value="Unassembled WGS sequence"/>
</dbReference>
<organism evidence="2 3">
    <name type="scientific">Bambusicola thoracicus</name>
    <name type="common">Chinese bamboo-partridge</name>
    <name type="synonym">Perdix thoracica</name>
    <dbReference type="NCBI Taxonomy" id="9083"/>
    <lineage>
        <taxon>Eukaryota</taxon>
        <taxon>Metazoa</taxon>
        <taxon>Chordata</taxon>
        <taxon>Craniata</taxon>
        <taxon>Vertebrata</taxon>
        <taxon>Euteleostomi</taxon>
        <taxon>Archelosauria</taxon>
        <taxon>Archosauria</taxon>
        <taxon>Dinosauria</taxon>
        <taxon>Saurischia</taxon>
        <taxon>Theropoda</taxon>
        <taxon>Coelurosauria</taxon>
        <taxon>Aves</taxon>
        <taxon>Neognathae</taxon>
        <taxon>Galloanserae</taxon>
        <taxon>Galliformes</taxon>
        <taxon>Phasianidae</taxon>
        <taxon>Perdicinae</taxon>
        <taxon>Bambusicola</taxon>
    </lineage>
</organism>
<keyword evidence="3" id="KW-1185">Reference proteome</keyword>
<accession>A0A2P4T0A7</accession>
<reference evidence="2 3" key="1">
    <citation type="submission" date="2018-01" db="EMBL/GenBank/DDBJ databases">
        <title>Comparison of the Chinese Bamboo Partridge and Red Junglefowl genome sequences highlights the importance of demography in genome evolution.</title>
        <authorList>
            <person name="Tiley G.P."/>
            <person name="Kimball R.T."/>
            <person name="Braun E.L."/>
            <person name="Burleigh J.G."/>
        </authorList>
    </citation>
    <scope>NUCLEOTIDE SEQUENCE [LARGE SCALE GENOMIC DNA]</scope>
    <source>
        <strain evidence="2">RTK389</strain>
        <tissue evidence="2">Blood</tissue>
    </source>
</reference>
<dbReference type="AlphaFoldDB" id="A0A2P4T0A7"/>
<name>A0A2P4T0A7_BAMTH</name>
<evidence type="ECO:0000313" key="3">
    <source>
        <dbReference type="Proteomes" id="UP000237246"/>
    </source>
</evidence>
<evidence type="ECO:0000313" key="2">
    <source>
        <dbReference type="EMBL" id="POI29798.1"/>
    </source>
</evidence>
<gene>
    <name evidence="2" type="ORF">CIB84_006452</name>
</gene>
<feature type="region of interest" description="Disordered" evidence="1">
    <location>
        <begin position="1"/>
        <end position="21"/>
    </location>
</feature>